<protein>
    <recommendedName>
        <fullName evidence="3">Nudix hydrolase domain-containing protein</fullName>
    </recommendedName>
</protein>
<evidence type="ECO:0008006" key="3">
    <source>
        <dbReference type="Google" id="ProtNLM"/>
    </source>
</evidence>
<sequence>MPRFGLWLSTGLLLCCAGCALGFSGAPVVVPRMGMRQKMTMRRSSASSGVVGASMKWGKSQRKDSQTALDAMSVAVKGGVSQLLLMVARQRRYGGGMLDVRPEGLPQTGLDMDESQVLSYLHRHGVDTSEWGMGLARKPMDLVKEVRRGESVLADGKRVIYVVKVQIHDGEYDLFETRQHILSNGSIKERNRCLSEKFSPRETPLEAAHRGIREELNDVVGDFPLVSFRETPRGQAESFVVEGFSSSFPNLKTRYHFFKVDCEVGGLRRDVTGINFVTDEGKGRLHEWEWRRRPQAAKATDAPLEGAYTR</sequence>
<organism evidence="2">
    <name type="scientific">Hemiselmis andersenii</name>
    <name type="common">Cryptophyte alga</name>
    <dbReference type="NCBI Taxonomy" id="464988"/>
    <lineage>
        <taxon>Eukaryota</taxon>
        <taxon>Cryptophyceae</taxon>
        <taxon>Cryptomonadales</taxon>
        <taxon>Hemiselmidaceae</taxon>
        <taxon>Hemiselmis</taxon>
    </lineage>
</organism>
<keyword evidence="1" id="KW-0732">Signal</keyword>
<feature type="signal peptide" evidence="1">
    <location>
        <begin position="1"/>
        <end position="22"/>
    </location>
</feature>
<name>A0A6T8GU88_HEMAN</name>
<reference evidence="2" key="1">
    <citation type="submission" date="2021-01" db="EMBL/GenBank/DDBJ databases">
        <authorList>
            <person name="Corre E."/>
            <person name="Pelletier E."/>
            <person name="Niang G."/>
            <person name="Scheremetjew M."/>
            <person name="Finn R."/>
            <person name="Kale V."/>
            <person name="Holt S."/>
            <person name="Cochrane G."/>
            <person name="Meng A."/>
            <person name="Brown T."/>
            <person name="Cohen L."/>
        </authorList>
    </citation>
    <scope>NUCLEOTIDE SEQUENCE</scope>
    <source>
        <strain evidence="2">CCMP644</strain>
    </source>
</reference>
<accession>A0A6T8GU88</accession>
<evidence type="ECO:0000256" key="1">
    <source>
        <dbReference type="SAM" id="SignalP"/>
    </source>
</evidence>
<gene>
    <name evidence="2" type="ORF">HAND00432_LOCUS25231</name>
</gene>
<proteinExistence type="predicted"/>
<dbReference type="PANTHER" id="PTHR36395">
    <property type="entry name" value="RING-H2 ZINC FINGER PROTEIN"/>
    <property type="match status" value="1"/>
</dbReference>
<dbReference type="AlphaFoldDB" id="A0A6T8GU88"/>
<feature type="chain" id="PRO_5030159754" description="Nudix hydrolase domain-containing protein" evidence="1">
    <location>
        <begin position="23"/>
        <end position="310"/>
    </location>
</feature>
<evidence type="ECO:0000313" key="2">
    <source>
        <dbReference type="EMBL" id="CAD8974229.1"/>
    </source>
</evidence>
<dbReference type="EMBL" id="HBFX01041945">
    <property type="protein sequence ID" value="CAD8974229.1"/>
    <property type="molecule type" value="Transcribed_RNA"/>
</dbReference>
<dbReference type="PANTHER" id="PTHR36395:SF1">
    <property type="entry name" value="RING-H2 ZINC FINGER PROTEIN"/>
    <property type="match status" value="1"/>
</dbReference>